<dbReference type="AlphaFoldDB" id="A0A3N2DKB7"/>
<dbReference type="GO" id="GO:0000166">
    <property type="term" value="F:nucleotide binding"/>
    <property type="evidence" value="ECO:0007669"/>
    <property type="project" value="InterPro"/>
</dbReference>
<comment type="caution">
    <text evidence="3">The sequence shown here is derived from an EMBL/GenBank/DDBJ whole genome shotgun (WGS) entry which is preliminary data.</text>
</comment>
<dbReference type="SUPFAM" id="SSF55347">
    <property type="entry name" value="Glyceraldehyde-3-phosphate dehydrogenase-like, C-terminal domain"/>
    <property type="match status" value="1"/>
</dbReference>
<feature type="domain" description="Gfo/Idh/MocA-like oxidoreductase N-terminal" evidence="1">
    <location>
        <begin position="2"/>
        <end position="121"/>
    </location>
</feature>
<proteinExistence type="predicted"/>
<sequence>MINIGVIGYGYWGPNIVRNIMETEGASVSVVCDKNEEAYQHLKKLHPAVKCVVDAEQVFIDDHLDAIAIITPVSSHYALARRALESGKHLFVEKPFTKTSQQAKTLIKLAREKGLLIMVDHTFVFTGAVKEIKQIIDSGGIGELSYYDSTRVNLGLFQHDVNVIWDLGPHDFSIMDYIVPLKPLALSAHGISHYEREDEDIAYVTIYFEEKFIAHFSFNWLSPVKIRDVMIGGTTKKILWNDLAIDEKIKIYDKSVHFGKVSAEQRCELLVDYRVNGMYSPKIPQAEALASEFAYFVECIENSRTPFNDGEAGLRVVQLLEATDRSIKNGGELVNL</sequence>
<dbReference type="Gene3D" id="3.40.50.720">
    <property type="entry name" value="NAD(P)-binding Rossmann-like Domain"/>
    <property type="match status" value="1"/>
</dbReference>
<reference evidence="3 4" key="1">
    <citation type="submission" date="2018-11" db="EMBL/GenBank/DDBJ databases">
        <title>Genomic Encyclopedia of Type Strains, Phase IV (KMG-IV): sequencing the most valuable type-strain genomes for metagenomic binning, comparative biology and taxonomic classification.</title>
        <authorList>
            <person name="Goeker M."/>
        </authorList>
    </citation>
    <scope>NUCLEOTIDE SEQUENCE [LARGE SCALE GENOMIC DNA]</scope>
    <source>
        <strain evidence="3 4">DSM 100316</strain>
    </source>
</reference>
<accession>A0A3N2DKB7</accession>
<protein>
    <submittedName>
        <fullName evidence="3">Putative dehydrogenase</fullName>
    </submittedName>
</protein>
<evidence type="ECO:0000259" key="2">
    <source>
        <dbReference type="Pfam" id="PF22725"/>
    </source>
</evidence>
<dbReference type="SUPFAM" id="SSF51735">
    <property type="entry name" value="NAD(P)-binding Rossmann-fold domains"/>
    <property type="match status" value="1"/>
</dbReference>
<dbReference type="PANTHER" id="PTHR43377:SF6">
    <property type="entry name" value="GFO_IDH_MOCA-LIKE OXIDOREDUCTASE N-TERMINAL DOMAIN-CONTAINING PROTEIN"/>
    <property type="match status" value="1"/>
</dbReference>
<dbReference type="Pfam" id="PF01408">
    <property type="entry name" value="GFO_IDH_MocA"/>
    <property type="match status" value="1"/>
</dbReference>
<organism evidence="3 4">
    <name type="scientific">Sinobacterium caligoides</name>
    <dbReference type="NCBI Taxonomy" id="933926"/>
    <lineage>
        <taxon>Bacteria</taxon>
        <taxon>Pseudomonadati</taxon>
        <taxon>Pseudomonadota</taxon>
        <taxon>Gammaproteobacteria</taxon>
        <taxon>Cellvibrionales</taxon>
        <taxon>Spongiibacteraceae</taxon>
        <taxon>Sinobacterium</taxon>
    </lineage>
</organism>
<dbReference type="InterPro" id="IPR051450">
    <property type="entry name" value="Gfo/Idh/MocA_Oxidoreductases"/>
</dbReference>
<evidence type="ECO:0000259" key="1">
    <source>
        <dbReference type="Pfam" id="PF01408"/>
    </source>
</evidence>
<dbReference type="Pfam" id="PF22725">
    <property type="entry name" value="GFO_IDH_MocA_C3"/>
    <property type="match status" value="1"/>
</dbReference>
<keyword evidence="4" id="KW-1185">Reference proteome</keyword>
<name>A0A3N2DKB7_9GAMM</name>
<dbReference type="InterPro" id="IPR036291">
    <property type="entry name" value="NAD(P)-bd_dom_sf"/>
</dbReference>
<dbReference type="PANTHER" id="PTHR43377">
    <property type="entry name" value="BILIVERDIN REDUCTASE A"/>
    <property type="match status" value="1"/>
</dbReference>
<dbReference type="InterPro" id="IPR000683">
    <property type="entry name" value="Gfo/Idh/MocA-like_OxRdtase_N"/>
</dbReference>
<dbReference type="Proteomes" id="UP000275394">
    <property type="component" value="Unassembled WGS sequence"/>
</dbReference>
<dbReference type="Gene3D" id="3.30.360.10">
    <property type="entry name" value="Dihydrodipicolinate Reductase, domain 2"/>
    <property type="match status" value="1"/>
</dbReference>
<evidence type="ECO:0000313" key="4">
    <source>
        <dbReference type="Proteomes" id="UP000275394"/>
    </source>
</evidence>
<dbReference type="EMBL" id="RKHR01000005">
    <property type="protein sequence ID" value="ROS00122.1"/>
    <property type="molecule type" value="Genomic_DNA"/>
</dbReference>
<evidence type="ECO:0000313" key="3">
    <source>
        <dbReference type="EMBL" id="ROS00122.1"/>
    </source>
</evidence>
<dbReference type="RefSeq" id="WP_123713105.1">
    <property type="nucleotide sequence ID" value="NZ_RKHR01000005.1"/>
</dbReference>
<feature type="domain" description="GFO/IDH/MocA-like oxidoreductase" evidence="2">
    <location>
        <begin position="130"/>
        <end position="235"/>
    </location>
</feature>
<dbReference type="OrthoDB" id="9792935at2"/>
<gene>
    <name evidence="3" type="ORF">EDC56_2758</name>
</gene>
<dbReference type="InterPro" id="IPR055170">
    <property type="entry name" value="GFO_IDH_MocA-like_dom"/>
</dbReference>